<dbReference type="Pfam" id="PF01418">
    <property type="entry name" value="HTH_6"/>
    <property type="match status" value="1"/>
</dbReference>
<dbReference type="InterPro" id="IPR009057">
    <property type="entry name" value="Homeodomain-like_sf"/>
</dbReference>
<proteinExistence type="predicted"/>
<dbReference type="InterPro" id="IPR047640">
    <property type="entry name" value="RpiR-like"/>
</dbReference>
<dbReference type="PANTHER" id="PTHR30514:SF18">
    <property type="entry name" value="RPIR-FAMILY TRANSCRIPTIONAL REGULATOR"/>
    <property type="match status" value="1"/>
</dbReference>
<reference evidence="3" key="1">
    <citation type="journal article" date="2019" name="Int. J. Syst. Evol. Microbiol.">
        <title>The Global Catalogue of Microorganisms (GCM) 10K type strain sequencing project: providing services to taxonomists for standard genome sequencing and annotation.</title>
        <authorList>
            <consortium name="The Broad Institute Genomics Platform"/>
            <consortium name="The Broad Institute Genome Sequencing Center for Infectious Disease"/>
            <person name="Wu L."/>
            <person name="Ma J."/>
        </authorList>
    </citation>
    <scope>NUCLEOTIDE SEQUENCE [LARGE SCALE GENOMIC DNA]</scope>
    <source>
        <strain evidence="3">NBRC 111146</strain>
    </source>
</reference>
<dbReference type="Gene3D" id="3.40.50.10490">
    <property type="entry name" value="Glucose-6-phosphate isomerase like protein, domain 1"/>
    <property type="match status" value="1"/>
</dbReference>
<sequence>MERYINLKLKIQEAYGDFSSGHTKVADYIQSNPEQLLIQSTNEIAQYCEVSKATVSRFVRKLGYENHQELRNELLNVREQGVPMIIQSEISNILQADIAALYKLNEQLEELDITNIVEGIAKARKVVIVGYRNNYPVALHFRQQLLQCRNNVIVVPVAGQTVSEELVDITEDDFIILFGIRRRTKSFNSLLSYLKPYNHLLISDQSGQKYAQQCRYFLLCPMNTQEPLDSYSTPMAIVSFLSNHIYRYLGQQANTQSVLVSNLYRELDELE</sequence>
<dbReference type="Gene3D" id="1.10.10.10">
    <property type="entry name" value="Winged helix-like DNA-binding domain superfamily/Winged helix DNA-binding domain"/>
    <property type="match status" value="1"/>
</dbReference>
<dbReference type="SUPFAM" id="SSF53697">
    <property type="entry name" value="SIS domain"/>
    <property type="match status" value="1"/>
</dbReference>
<dbReference type="EMBL" id="BSPV01000003">
    <property type="protein sequence ID" value="GLT13795.1"/>
    <property type="molecule type" value="Genomic_DNA"/>
</dbReference>
<dbReference type="Pfam" id="PF01380">
    <property type="entry name" value="SIS"/>
    <property type="match status" value="1"/>
</dbReference>
<evidence type="ECO:0000313" key="2">
    <source>
        <dbReference type="EMBL" id="GLT13795.1"/>
    </source>
</evidence>
<organism evidence="2 3">
    <name type="scientific">Vibrio algivorus</name>
    <dbReference type="NCBI Taxonomy" id="1667024"/>
    <lineage>
        <taxon>Bacteria</taxon>
        <taxon>Pseudomonadati</taxon>
        <taxon>Pseudomonadota</taxon>
        <taxon>Gammaproteobacteria</taxon>
        <taxon>Vibrionales</taxon>
        <taxon>Vibrionaceae</taxon>
        <taxon>Vibrio</taxon>
    </lineage>
</organism>
<dbReference type="InterPro" id="IPR036388">
    <property type="entry name" value="WH-like_DNA-bd_sf"/>
</dbReference>
<gene>
    <name evidence="2" type="ORF">GCM10007931_07690</name>
</gene>
<evidence type="ECO:0000313" key="3">
    <source>
        <dbReference type="Proteomes" id="UP001157156"/>
    </source>
</evidence>
<dbReference type="Proteomes" id="UP001157156">
    <property type="component" value="Unassembled WGS sequence"/>
</dbReference>
<evidence type="ECO:0000259" key="1">
    <source>
        <dbReference type="PROSITE" id="PS51071"/>
    </source>
</evidence>
<comment type="caution">
    <text evidence="2">The sequence shown here is derived from an EMBL/GenBank/DDBJ whole genome shotgun (WGS) entry which is preliminary data.</text>
</comment>
<dbReference type="SUPFAM" id="SSF46689">
    <property type="entry name" value="Homeodomain-like"/>
    <property type="match status" value="1"/>
</dbReference>
<dbReference type="PANTHER" id="PTHR30514">
    <property type="entry name" value="GLUCOKINASE"/>
    <property type="match status" value="1"/>
</dbReference>
<dbReference type="InterPro" id="IPR000281">
    <property type="entry name" value="HTH_RpiR"/>
</dbReference>
<dbReference type="InterPro" id="IPR046348">
    <property type="entry name" value="SIS_dom_sf"/>
</dbReference>
<keyword evidence="3" id="KW-1185">Reference proteome</keyword>
<accession>A0ABQ6EL37</accession>
<dbReference type="PROSITE" id="PS51071">
    <property type="entry name" value="HTH_RPIR"/>
    <property type="match status" value="1"/>
</dbReference>
<dbReference type="InterPro" id="IPR001347">
    <property type="entry name" value="SIS_dom"/>
</dbReference>
<feature type="domain" description="HTH rpiR-type" evidence="1">
    <location>
        <begin position="5"/>
        <end position="81"/>
    </location>
</feature>
<name>A0ABQ6EL37_9VIBR</name>
<dbReference type="RefSeq" id="WP_089124178.1">
    <property type="nucleotide sequence ID" value="NZ_BSPV01000003.1"/>
</dbReference>
<protein>
    <submittedName>
        <fullName evidence="2">RpiR family transcriptional regulator</fullName>
    </submittedName>
</protein>